<protein>
    <submittedName>
        <fullName evidence="1">Uncharacterized protein</fullName>
    </submittedName>
</protein>
<name>S8BLE4_DACHA</name>
<dbReference type="Proteomes" id="UP000015100">
    <property type="component" value="Unassembled WGS sequence"/>
</dbReference>
<evidence type="ECO:0000313" key="1">
    <source>
        <dbReference type="EMBL" id="EPS36077.1"/>
    </source>
</evidence>
<dbReference type="HOGENOM" id="CLU_694484_0_0_1"/>
<comment type="caution">
    <text evidence="1">The sequence shown here is derived from an EMBL/GenBank/DDBJ whole genome shotgun (WGS) entry which is preliminary data.</text>
</comment>
<organism evidence="1 2">
    <name type="scientific">Dactylellina haptotyla (strain CBS 200.50)</name>
    <name type="common">Nematode-trapping fungus</name>
    <name type="synonym">Monacrosporium haptotylum</name>
    <dbReference type="NCBI Taxonomy" id="1284197"/>
    <lineage>
        <taxon>Eukaryota</taxon>
        <taxon>Fungi</taxon>
        <taxon>Dikarya</taxon>
        <taxon>Ascomycota</taxon>
        <taxon>Pezizomycotina</taxon>
        <taxon>Orbiliomycetes</taxon>
        <taxon>Orbiliales</taxon>
        <taxon>Orbiliaceae</taxon>
        <taxon>Dactylellina</taxon>
    </lineage>
</organism>
<evidence type="ECO:0000313" key="2">
    <source>
        <dbReference type="Proteomes" id="UP000015100"/>
    </source>
</evidence>
<dbReference type="EMBL" id="AQGS01000985">
    <property type="protein sequence ID" value="EPS36077.1"/>
    <property type="molecule type" value="Genomic_DNA"/>
</dbReference>
<sequence>MAPETKPTLLTLPAEIISQIFSEFLYGEIPVNLIFYSPIQVPEWREETQGTRPLENPRLLSDNLPCHLACETPSAHDVLPLEYFLVSHAFTENITNTFDHLRHSIESAVSQIQLGSLLHPRNLTKTETSTILNLLPRSRVIFAGHNENTIETFKLIPETIRQGVKSIYFTSTNTKFKSAGDPLIGDPLWESQYTSPTGKLISRPSSREQLNTGLADWFPKLDVLALAADELKYDRAHMLVEGCDLIARGLSTLEIIYDHRVRDEYTPSDVEYERESSALWQMFVGRTHGFSVMKHDPAEYIAVDPGSEWGEVFNRREGSTGAIGMRLAQVPKREVRRRGRFVRTWNPEMMEEECVLEEKDAWRFQLVRISQDISDELDRLDMEDDSRAEMSLMSRID</sequence>
<accession>S8BLE4</accession>
<reference evidence="2" key="2">
    <citation type="submission" date="2013-04" db="EMBL/GenBank/DDBJ databases">
        <title>Genomic mechanisms accounting for the adaptation to parasitism in nematode-trapping fungi.</title>
        <authorList>
            <person name="Ahren D.G."/>
        </authorList>
    </citation>
    <scope>NUCLEOTIDE SEQUENCE [LARGE SCALE GENOMIC DNA]</scope>
    <source>
        <strain evidence="2">CBS 200.50</strain>
    </source>
</reference>
<proteinExistence type="predicted"/>
<dbReference type="AlphaFoldDB" id="S8BLE4"/>
<gene>
    <name evidence="1" type="ORF">H072_10532</name>
</gene>
<reference evidence="1 2" key="1">
    <citation type="journal article" date="2013" name="PLoS Genet.">
        <title>Genomic mechanisms accounting for the adaptation to parasitism in nematode-trapping fungi.</title>
        <authorList>
            <person name="Meerupati T."/>
            <person name="Andersson K.M."/>
            <person name="Friman E."/>
            <person name="Kumar D."/>
            <person name="Tunlid A."/>
            <person name="Ahren D."/>
        </authorList>
    </citation>
    <scope>NUCLEOTIDE SEQUENCE [LARGE SCALE GENOMIC DNA]</scope>
    <source>
        <strain evidence="1 2">CBS 200.50</strain>
    </source>
</reference>
<keyword evidence="2" id="KW-1185">Reference proteome</keyword>